<feature type="domain" description="FAD-binding" evidence="5">
    <location>
        <begin position="314"/>
        <end position="360"/>
    </location>
</feature>
<dbReference type="InterPro" id="IPR036188">
    <property type="entry name" value="FAD/NAD-bd_sf"/>
</dbReference>
<reference evidence="6 7" key="1">
    <citation type="journal article" date="2012" name="J. Bacteriol.">
        <title>Complete Genome Sequence of Paenibacillus mucilaginosus 3016, a Bacterium Functional as Microbial Fertilizer.</title>
        <authorList>
            <person name="Ma M."/>
            <person name="Wang Z."/>
            <person name="Li L."/>
            <person name="Jiang X."/>
            <person name="Guan D."/>
            <person name="Cao F."/>
            <person name="Chen H."/>
            <person name="Wang X."/>
            <person name="Shen D."/>
            <person name="Du B."/>
            <person name="Li J."/>
        </authorList>
    </citation>
    <scope>NUCLEOTIDE SEQUENCE [LARGE SCALE GENOMIC DNA]</scope>
    <source>
        <strain evidence="6 7">3016</strain>
    </source>
</reference>
<evidence type="ECO:0000256" key="3">
    <source>
        <dbReference type="ARBA" id="ARBA00023002"/>
    </source>
</evidence>
<dbReference type="PANTHER" id="PTHR47178:SF5">
    <property type="entry name" value="FAD-BINDING DOMAIN-CONTAINING PROTEIN"/>
    <property type="match status" value="1"/>
</dbReference>
<dbReference type="InterPro" id="IPR002938">
    <property type="entry name" value="FAD-bd"/>
</dbReference>
<dbReference type="RefSeq" id="WP_014369081.1">
    <property type="nucleotide sequence ID" value="NC_016935.1"/>
</dbReference>
<evidence type="ECO:0000256" key="1">
    <source>
        <dbReference type="ARBA" id="ARBA00022630"/>
    </source>
</evidence>
<dbReference type="PRINTS" id="PR00420">
    <property type="entry name" value="RNGMNOXGNASE"/>
</dbReference>
<keyword evidence="3" id="KW-0560">Oxidoreductase</keyword>
<name>H6N9X2_9BACL</name>
<dbReference type="GO" id="GO:0004497">
    <property type="term" value="F:monooxygenase activity"/>
    <property type="evidence" value="ECO:0007669"/>
    <property type="project" value="UniProtKB-KW"/>
</dbReference>
<protein>
    <submittedName>
        <fullName evidence="6">Putative secreted FAD-binding protein</fullName>
    </submittedName>
</protein>
<dbReference type="EMBL" id="CP003235">
    <property type="protein sequence ID" value="AFC28500.1"/>
    <property type="molecule type" value="Genomic_DNA"/>
</dbReference>
<dbReference type="KEGG" id="pmq:PM3016_1579"/>
<dbReference type="AlphaFoldDB" id="H6N9X2"/>
<evidence type="ECO:0000256" key="2">
    <source>
        <dbReference type="ARBA" id="ARBA00022827"/>
    </source>
</evidence>
<dbReference type="Pfam" id="PF01494">
    <property type="entry name" value="FAD_binding_3"/>
    <property type="match status" value="1"/>
</dbReference>
<evidence type="ECO:0000313" key="7">
    <source>
        <dbReference type="Proteomes" id="UP000007523"/>
    </source>
</evidence>
<keyword evidence="1" id="KW-0285">Flavoprotein</keyword>
<evidence type="ECO:0000313" key="6">
    <source>
        <dbReference type="EMBL" id="AFC28500.1"/>
    </source>
</evidence>
<dbReference type="SUPFAM" id="SSF51905">
    <property type="entry name" value="FAD/NAD(P)-binding domain"/>
    <property type="match status" value="1"/>
</dbReference>
<organism evidence="6 7">
    <name type="scientific">Paenibacillus mucilaginosus 3016</name>
    <dbReference type="NCBI Taxonomy" id="1116391"/>
    <lineage>
        <taxon>Bacteria</taxon>
        <taxon>Bacillati</taxon>
        <taxon>Bacillota</taxon>
        <taxon>Bacilli</taxon>
        <taxon>Bacillales</taxon>
        <taxon>Paenibacillaceae</taxon>
        <taxon>Paenibacillus</taxon>
    </lineage>
</organism>
<keyword evidence="4" id="KW-0503">Monooxygenase</keyword>
<keyword evidence="7" id="KW-1185">Reference proteome</keyword>
<sequence>MSKLKILIAGGGLGGLCLAQGLTKAGVDCEVYEMDPGVLQAGYRLHMNGDGGGALRACLPEPLYELYMQTSRTNPRRELAVMIDSRGVEKAVRPHIGPPNDPVRPHTAVNRRTLRQILLSGLEDRVHFGVEALRFEQDRKGVRLHLADGRVAEGDLLVGADGINSIVRRGLMPEAEPVDTGMRMIYAKSPLTPEIAASLPEVLFDGFIGATDASGAFAGIGAFIPRRPIAEAAAELAPGSVIDPVEPYMMIALSRGFAPLPLSDRELREASRERLYAMMLGLTEDWAPALRGLFERIRVSSIFPQSVRVLKPQEPWRAGRATLLGDAIHAMPPTFGAGANLALKDGAELAARLIRAEAGELTLTEAVADYEEAMRGYAYPILEMSVNPSYKTDFSKGPGGRAV</sequence>
<gene>
    <name evidence="6" type="ORF">PM3016_1579</name>
</gene>
<evidence type="ECO:0000256" key="4">
    <source>
        <dbReference type="ARBA" id="ARBA00023033"/>
    </source>
</evidence>
<keyword evidence="2" id="KW-0274">FAD</keyword>
<dbReference type="HOGENOM" id="CLU_009665_3_0_9"/>
<dbReference type="Proteomes" id="UP000007523">
    <property type="component" value="Chromosome"/>
</dbReference>
<dbReference type="STRING" id="1116391.PM3016_1579"/>
<dbReference type="PANTHER" id="PTHR47178">
    <property type="entry name" value="MONOOXYGENASE, FAD-BINDING"/>
    <property type="match status" value="1"/>
</dbReference>
<proteinExistence type="predicted"/>
<evidence type="ECO:0000259" key="5">
    <source>
        <dbReference type="Pfam" id="PF01494"/>
    </source>
</evidence>
<dbReference type="Gene3D" id="3.50.50.60">
    <property type="entry name" value="FAD/NAD(P)-binding domain"/>
    <property type="match status" value="1"/>
</dbReference>
<dbReference type="GO" id="GO:0071949">
    <property type="term" value="F:FAD binding"/>
    <property type="evidence" value="ECO:0007669"/>
    <property type="project" value="InterPro"/>
</dbReference>
<accession>H6N9X2</accession>